<name>A0ABP8MPI9_9BACT</name>
<dbReference type="InterPro" id="IPR005215">
    <property type="entry name" value="Trig_fac"/>
</dbReference>
<dbReference type="EMBL" id="BAABEZ010000018">
    <property type="protein sequence ID" value="GAA4452752.1"/>
    <property type="molecule type" value="Genomic_DNA"/>
</dbReference>
<evidence type="ECO:0000259" key="10">
    <source>
        <dbReference type="Pfam" id="PF05697"/>
    </source>
</evidence>
<feature type="domain" description="Trigger factor C-terminal" evidence="11">
    <location>
        <begin position="283"/>
        <end position="383"/>
    </location>
</feature>
<proteinExistence type="inferred from homology"/>
<keyword evidence="8" id="KW-0413">Isomerase</keyword>
<reference evidence="13" key="1">
    <citation type="journal article" date="2019" name="Int. J. Syst. Evol. Microbiol.">
        <title>The Global Catalogue of Microorganisms (GCM) 10K type strain sequencing project: providing services to taxonomists for standard genome sequencing and annotation.</title>
        <authorList>
            <consortium name="The Broad Institute Genomics Platform"/>
            <consortium name="The Broad Institute Genome Sequencing Center for Infectious Disease"/>
            <person name="Wu L."/>
            <person name="Ma J."/>
        </authorList>
    </citation>
    <scope>NUCLEOTIDE SEQUENCE [LARGE SCALE GENOMIC DNA]</scope>
    <source>
        <strain evidence="13">JCM 31921</strain>
    </source>
</reference>
<comment type="catalytic activity">
    <reaction evidence="1">
        <text>[protein]-peptidylproline (omega=180) = [protein]-peptidylproline (omega=0)</text>
        <dbReference type="Rhea" id="RHEA:16237"/>
        <dbReference type="Rhea" id="RHEA-COMP:10747"/>
        <dbReference type="Rhea" id="RHEA-COMP:10748"/>
        <dbReference type="ChEBI" id="CHEBI:83833"/>
        <dbReference type="ChEBI" id="CHEBI:83834"/>
        <dbReference type="EC" id="5.2.1.8"/>
    </reaction>
</comment>
<dbReference type="SUPFAM" id="SSF109998">
    <property type="entry name" value="Triger factor/SurA peptide-binding domain-like"/>
    <property type="match status" value="1"/>
</dbReference>
<dbReference type="Proteomes" id="UP001501410">
    <property type="component" value="Unassembled WGS sequence"/>
</dbReference>
<keyword evidence="6" id="KW-0697">Rotamase</keyword>
<evidence type="ECO:0000256" key="2">
    <source>
        <dbReference type="ARBA" id="ARBA00004496"/>
    </source>
</evidence>
<keyword evidence="13" id="KW-1185">Reference proteome</keyword>
<dbReference type="PANTHER" id="PTHR30560">
    <property type="entry name" value="TRIGGER FACTOR CHAPERONE AND PEPTIDYL-PROLYL CIS/TRANS ISOMERASE"/>
    <property type="match status" value="1"/>
</dbReference>
<dbReference type="RefSeq" id="WP_344823980.1">
    <property type="nucleotide sequence ID" value="NZ_BAABEZ010000018.1"/>
</dbReference>
<dbReference type="SUPFAM" id="SSF102735">
    <property type="entry name" value="Trigger factor ribosome-binding domain"/>
    <property type="match status" value="1"/>
</dbReference>
<evidence type="ECO:0000313" key="13">
    <source>
        <dbReference type="Proteomes" id="UP001501410"/>
    </source>
</evidence>
<evidence type="ECO:0000256" key="6">
    <source>
        <dbReference type="ARBA" id="ARBA00023110"/>
    </source>
</evidence>
<sequence length="459" mass="52519">MAVVTRENVGNLQDKITVKLSKEDFLPSFEKSLKSYAKNATVPGFRKGMVPSGMIKKMYGQSIFNEEVIRTASRELENYLQAEKIAIFAKPMVASDASPLALDMAAPADVDFAFEVGLKPDFAIPAIDSKTSLTFYKIEVSDTMVEDEVKRIARRFGKAEDKDAIEQNDDIAYATIVPADASGNPIEGAEKIEDTSVLERYPEKLRDMLKGKKAGDSFSFRPTDVCSKEELAAFLKNIIKNESAAEQTFVFNLTKAGYIIPAEVNETLYAQVFPNAEVKDEATFRDMIRKELDREFTRISEDRLNSEMYEVLVHKTPFDIPVPFLKRWLKEGQDQPKTEQQVEAEFPSFEHQLRWTLISDKLITDNKIEVSMEEVNQDIKGRVLSYFGMENDDDAPWMDGYMQKITKDEKALNETYQRLMFDRLFGYLRTAFSINEQKVSEEEFFKLKDPHAMHHHHAH</sequence>
<evidence type="ECO:0000256" key="8">
    <source>
        <dbReference type="ARBA" id="ARBA00023235"/>
    </source>
</evidence>
<evidence type="ECO:0000256" key="7">
    <source>
        <dbReference type="ARBA" id="ARBA00023186"/>
    </source>
</evidence>
<dbReference type="InterPro" id="IPR027304">
    <property type="entry name" value="Trigger_fact/SurA_dom_sf"/>
</dbReference>
<dbReference type="Gene3D" id="3.30.70.1050">
    <property type="entry name" value="Trigger factor ribosome-binding domain"/>
    <property type="match status" value="1"/>
</dbReference>
<comment type="subcellular location">
    <subcellularLocation>
        <location evidence="2">Cytoplasm</location>
    </subcellularLocation>
</comment>
<evidence type="ECO:0000256" key="1">
    <source>
        <dbReference type="ARBA" id="ARBA00000971"/>
    </source>
</evidence>
<evidence type="ECO:0000256" key="4">
    <source>
        <dbReference type="ARBA" id="ARBA00013194"/>
    </source>
</evidence>
<dbReference type="InterPro" id="IPR008880">
    <property type="entry name" value="Trigger_fac_C"/>
</dbReference>
<evidence type="ECO:0000256" key="3">
    <source>
        <dbReference type="ARBA" id="ARBA00005464"/>
    </source>
</evidence>
<evidence type="ECO:0000256" key="9">
    <source>
        <dbReference type="ARBA" id="ARBA00029986"/>
    </source>
</evidence>
<accession>A0ABP8MPI9</accession>
<dbReference type="Pfam" id="PF05698">
    <property type="entry name" value="Trigger_C"/>
    <property type="match status" value="1"/>
</dbReference>
<feature type="domain" description="Trigger factor ribosome-binding bacterial" evidence="10">
    <location>
        <begin position="4"/>
        <end position="152"/>
    </location>
</feature>
<comment type="similarity">
    <text evidence="3">Belongs to the FKBP-type PPIase family. Tig subfamily.</text>
</comment>
<dbReference type="InterPro" id="IPR037041">
    <property type="entry name" value="Trigger_fac_C_sf"/>
</dbReference>
<organism evidence="12 13">
    <name type="scientific">Rurimicrobium arvi</name>
    <dbReference type="NCBI Taxonomy" id="2049916"/>
    <lineage>
        <taxon>Bacteria</taxon>
        <taxon>Pseudomonadati</taxon>
        <taxon>Bacteroidota</taxon>
        <taxon>Chitinophagia</taxon>
        <taxon>Chitinophagales</taxon>
        <taxon>Chitinophagaceae</taxon>
        <taxon>Rurimicrobium</taxon>
    </lineage>
</organism>
<evidence type="ECO:0000256" key="5">
    <source>
        <dbReference type="ARBA" id="ARBA00016902"/>
    </source>
</evidence>
<dbReference type="Pfam" id="PF05697">
    <property type="entry name" value="Trigger_N"/>
    <property type="match status" value="1"/>
</dbReference>
<comment type="caution">
    <text evidence="12">The sequence shown here is derived from an EMBL/GenBank/DDBJ whole genome shotgun (WGS) entry which is preliminary data.</text>
</comment>
<dbReference type="Gene3D" id="1.10.3120.10">
    <property type="entry name" value="Trigger factor, C-terminal domain"/>
    <property type="match status" value="1"/>
</dbReference>
<keyword evidence="7" id="KW-0143">Chaperone</keyword>
<dbReference type="PIRSF" id="PIRSF003095">
    <property type="entry name" value="Trigger_factor"/>
    <property type="match status" value="1"/>
</dbReference>
<dbReference type="InterPro" id="IPR008881">
    <property type="entry name" value="Trigger_fac_ribosome-bd_bac"/>
</dbReference>
<dbReference type="PANTHER" id="PTHR30560:SF3">
    <property type="entry name" value="TRIGGER FACTOR-LIKE PROTEIN TIG, CHLOROPLASTIC"/>
    <property type="match status" value="1"/>
</dbReference>
<dbReference type="InterPro" id="IPR036611">
    <property type="entry name" value="Trigger_fac_ribosome-bd_sf"/>
</dbReference>
<gene>
    <name evidence="12" type="primary">tig</name>
    <name evidence="12" type="ORF">GCM10023092_12110</name>
</gene>
<evidence type="ECO:0000259" key="11">
    <source>
        <dbReference type="Pfam" id="PF05698"/>
    </source>
</evidence>
<dbReference type="EC" id="5.2.1.8" evidence="4"/>
<protein>
    <recommendedName>
        <fullName evidence="5">Trigger factor</fullName>
        <ecNumber evidence="4">5.2.1.8</ecNumber>
    </recommendedName>
    <alternativeName>
        <fullName evidence="9">PPIase</fullName>
    </alternativeName>
</protein>
<evidence type="ECO:0000313" key="12">
    <source>
        <dbReference type="EMBL" id="GAA4452752.1"/>
    </source>
</evidence>